<name>A0A091XN66_OPIHO</name>
<dbReference type="FunFam" id="3.50.50.60:FF:000279">
    <property type="entry name" value="Dimethylaniline monooxygenase [N-oxide-forming]"/>
    <property type="match status" value="1"/>
</dbReference>
<protein>
    <recommendedName>
        <fullName evidence="5">flavin-containing monooxygenase</fullName>
        <ecNumber evidence="5">1.14.13.8</ecNumber>
    </recommendedName>
</protein>
<evidence type="ECO:0000256" key="15">
    <source>
        <dbReference type="ARBA" id="ARBA00050152"/>
    </source>
</evidence>
<keyword evidence="11" id="KW-1133">Transmembrane helix</keyword>
<keyword evidence="14" id="KW-0472">Membrane</keyword>
<dbReference type="EC" id="1.14.13.8" evidence="5"/>
<dbReference type="FunFam" id="3.50.50.60:FF:000073">
    <property type="entry name" value="Dimethylaniline monooxygenase [N-oxide-forming]"/>
    <property type="match status" value="1"/>
</dbReference>
<dbReference type="PANTHER" id="PTHR23023">
    <property type="entry name" value="DIMETHYLANILINE MONOOXYGENASE"/>
    <property type="match status" value="1"/>
</dbReference>
<comment type="similarity">
    <text evidence="4">Belongs to the FMO family.</text>
</comment>
<dbReference type="PIRSF" id="PIRSF000332">
    <property type="entry name" value="FMO"/>
    <property type="match status" value="1"/>
</dbReference>
<dbReference type="SUPFAM" id="SSF51905">
    <property type="entry name" value="FAD/NAD(P)-binding domain"/>
    <property type="match status" value="2"/>
</dbReference>
<evidence type="ECO:0000313" key="16">
    <source>
        <dbReference type="EMBL" id="KFR14461.1"/>
    </source>
</evidence>
<feature type="non-terminal residue" evidence="16">
    <location>
        <position position="480"/>
    </location>
</feature>
<dbReference type="PhylomeDB" id="A0A091XN66"/>
<comment type="catalytic activity">
    <reaction evidence="15">
        <text>N,N-dimethylaniline + NADPH + O2 + H(+) = N,N-dimethylaniline N-oxide + NADP(+) + H2O</text>
        <dbReference type="Rhea" id="RHEA:24468"/>
        <dbReference type="ChEBI" id="CHEBI:15377"/>
        <dbReference type="ChEBI" id="CHEBI:15378"/>
        <dbReference type="ChEBI" id="CHEBI:15379"/>
        <dbReference type="ChEBI" id="CHEBI:16269"/>
        <dbReference type="ChEBI" id="CHEBI:17735"/>
        <dbReference type="ChEBI" id="CHEBI:57783"/>
        <dbReference type="ChEBI" id="CHEBI:58349"/>
        <dbReference type="EC" id="1.14.13.8"/>
    </reaction>
</comment>
<organism evidence="16 17">
    <name type="scientific">Opisthocomus hoazin</name>
    <name type="common">Hoatzin</name>
    <name type="synonym">Phasianus hoazin</name>
    <dbReference type="NCBI Taxonomy" id="30419"/>
    <lineage>
        <taxon>Eukaryota</taxon>
        <taxon>Metazoa</taxon>
        <taxon>Chordata</taxon>
        <taxon>Craniata</taxon>
        <taxon>Vertebrata</taxon>
        <taxon>Euteleostomi</taxon>
        <taxon>Archelosauria</taxon>
        <taxon>Archosauria</taxon>
        <taxon>Dinosauria</taxon>
        <taxon>Saurischia</taxon>
        <taxon>Theropoda</taxon>
        <taxon>Coelurosauria</taxon>
        <taxon>Aves</taxon>
        <taxon>Neognathae</taxon>
        <taxon>Neoaves</taxon>
        <taxon>Opisthocomiformes</taxon>
        <taxon>Opisthocomidae</taxon>
        <taxon>Opisthocomus</taxon>
    </lineage>
</organism>
<dbReference type="InterPro" id="IPR000960">
    <property type="entry name" value="Flavin_mOase"/>
</dbReference>
<comment type="subcellular location">
    <subcellularLocation>
        <location evidence="3">Endoplasmic reticulum membrane</location>
        <topology evidence="3">Single-pass membrane protein</topology>
    </subcellularLocation>
    <subcellularLocation>
        <location evidence="2">Microsome membrane</location>
        <topology evidence="2">Single-pass membrane protein</topology>
    </subcellularLocation>
</comment>
<evidence type="ECO:0000256" key="2">
    <source>
        <dbReference type="ARBA" id="ARBA00004111"/>
    </source>
</evidence>
<sequence>ATKCCLEEGLEPTCFEQSEDIGGLWRYTDQAEEGRASIYRTVFTNSCKEMMCYPDFPFPDDHPNYMHNARLQHYICKYAEHFDLLRLIQFKTLVTKIKKRPDFSVTGQWEVVTQRDGKEETAVFDAVMVCSGHHVYPNLPLADFPGIQKFKRCYFHSREYKEPEKFRGKKVLVVGLGNSGCDIAAELSTVASQVYLSSRSGSWVMSRVWDKGYPWDMLVITRFRTWLGNILPRVVSDWLYVRAMNRFFKHENFGLMPLNRTSRKEPVFNDDLPSRIACGVVVMKPNVKEFRETSVLFQDGTVQDDVDAVVFATGYSYSYPFMEDDSIIKSRDNQVTLYKGILPPWLEKPTMAVIGLVQSLGPIIPTADLQCRWAVKVFQGQCTLPPASEMMDDIDEKMGKKLKWYGNSTTLQTDYITYMDELASAIGVKPNVLKLLLTDPQLALEVFFGPCSPYQYRLMGPGKWSGARKAILTQWDRTLQ</sequence>
<feature type="non-terminal residue" evidence="16">
    <location>
        <position position="1"/>
    </location>
</feature>
<dbReference type="Gene3D" id="3.50.50.60">
    <property type="entry name" value="FAD/NAD(P)-binding domain"/>
    <property type="match status" value="3"/>
</dbReference>
<dbReference type="PRINTS" id="PR00370">
    <property type="entry name" value="FMOXYGENASE"/>
</dbReference>
<evidence type="ECO:0000256" key="3">
    <source>
        <dbReference type="ARBA" id="ARBA00004389"/>
    </source>
</evidence>
<evidence type="ECO:0000256" key="6">
    <source>
        <dbReference type="ARBA" id="ARBA00022630"/>
    </source>
</evidence>
<keyword evidence="8" id="KW-0274">FAD</keyword>
<keyword evidence="17" id="KW-1185">Reference proteome</keyword>
<proteinExistence type="inferred from homology"/>
<evidence type="ECO:0000256" key="8">
    <source>
        <dbReference type="ARBA" id="ARBA00022827"/>
    </source>
</evidence>
<keyword evidence="13 16" id="KW-0503">Monooxygenase</keyword>
<dbReference type="EMBL" id="KK735494">
    <property type="protein sequence ID" value="KFR14461.1"/>
    <property type="molecule type" value="Genomic_DNA"/>
</dbReference>
<dbReference type="PRINTS" id="PR01123">
    <property type="entry name" value="FMOXYGENASE3"/>
</dbReference>
<evidence type="ECO:0000256" key="11">
    <source>
        <dbReference type="ARBA" id="ARBA00022989"/>
    </source>
</evidence>
<evidence type="ECO:0000256" key="14">
    <source>
        <dbReference type="ARBA" id="ARBA00023136"/>
    </source>
</evidence>
<evidence type="ECO:0000256" key="12">
    <source>
        <dbReference type="ARBA" id="ARBA00023002"/>
    </source>
</evidence>
<evidence type="ECO:0000256" key="13">
    <source>
        <dbReference type="ARBA" id="ARBA00023033"/>
    </source>
</evidence>
<dbReference type="STRING" id="30419.A0A091XN66"/>
<evidence type="ECO:0000256" key="5">
    <source>
        <dbReference type="ARBA" id="ARBA00012850"/>
    </source>
</evidence>
<dbReference type="InterPro" id="IPR050346">
    <property type="entry name" value="FMO-like"/>
</dbReference>
<keyword evidence="6" id="KW-0285">Flavoprotein</keyword>
<reference evidence="16 17" key="1">
    <citation type="submission" date="2014-04" db="EMBL/GenBank/DDBJ databases">
        <title>Genome evolution of avian class.</title>
        <authorList>
            <person name="Zhang G."/>
            <person name="Li C."/>
        </authorList>
    </citation>
    <scope>NUCLEOTIDE SEQUENCE [LARGE SCALE GENOMIC DNA]</scope>
    <source>
        <strain evidence="16">BGI_N306</strain>
    </source>
</reference>
<evidence type="ECO:0000256" key="4">
    <source>
        <dbReference type="ARBA" id="ARBA00009183"/>
    </source>
</evidence>
<keyword evidence="9" id="KW-0256">Endoplasmic reticulum</keyword>
<dbReference type="GO" id="GO:0050660">
    <property type="term" value="F:flavin adenine dinucleotide binding"/>
    <property type="evidence" value="ECO:0007669"/>
    <property type="project" value="InterPro"/>
</dbReference>
<evidence type="ECO:0000256" key="9">
    <source>
        <dbReference type="ARBA" id="ARBA00022848"/>
    </source>
</evidence>
<accession>A0A091XN66</accession>
<dbReference type="Proteomes" id="UP000053605">
    <property type="component" value="Unassembled WGS sequence"/>
</dbReference>
<dbReference type="InterPro" id="IPR002255">
    <property type="entry name" value="Flavin_mOase_3"/>
</dbReference>
<dbReference type="GO" id="GO:0005789">
    <property type="term" value="C:endoplasmic reticulum membrane"/>
    <property type="evidence" value="ECO:0007669"/>
    <property type="project" value="UniProtKB-SubCell"/>
</dbReference>
<evidence type="ECO:0000256" key="1">
    <source>
        <dbReference type="ARBA" id="ARBA00001974"/>
    </source>
</evidence>
<dbReference type="InterPro" id="IPR036188">
    <property type="entry name" value="FAD/NAD-bd_sf"/>
</dbReference>
<gene>
    <name evidence="16" type="ORF">N306_01396</name>
</gene>
<dbReference type="GO" id="GO:0050661">
    <property type="term" value="F:NADP binding"/>
    <property type="evidence" value="ECO:0007669"/>
    <property type="project" value="InterPro"/>
</dbReference>
<dbReference type="FunFam" id="3.50.50.60:FF:000023">
    <property type="entry name" value="Dimethylaniline monooxygenase [N-oxide-forming]"/>
    <property type="match status" value="1"/>
</dbReference>
<evidence type="ECO:0000256" key="7">
    <source>
        <dbReference type="ARBA" id="ARBA00022692"/>
    </source>
</evidence>
<evidence type="ECO:0000313" key="17">
    <source>
        <dbReference type="Proteomes" id="UP000053605"/>
    </source>
</evidence>
<dbReference type="InterPro" id="IPR020946">
    <property type="entry name" value="Flavin_mOase-like"/>
</dbReference>
<keyword evidence="9" id="KW-0492">Microsome</keyword>
<comment type="cofactor">
    <cofactor evidence="1">
        <name>FAD</name>
        <dbReference type="ChEBI" id="CHEBI:57692"/>
    </cofactor>
</comment>
<dbReference type="GO" id="GO:0004499">
    <property type="term" value="F:N,N-dimethylaniline monooxygenase activity"/>
    <property type="evidence" value="ECO:0007669"/>
    <property type="project" value="InterPro"/>
</dbReference>
<evidence type="ECO:0000256" key="10">
    <source>
        <dbReference type="ARBA" id="ARBA00022857"/>
    </source>
</evidence>
<dbReference type="Pfam" id="PF00743">
    <property type="entry name" value="FMO-like"/>
    <property type="match status" value="1"/>
</dbReference>
<keyword evidence="7" id="KW-0812">Transmembrane</keyword>
<dbReference type="AlphaFoldDB" id="A0A091XN66"/>
<dbReference type="FunFam" id="3.50.50.60:FF:000042">
    <property type="entry name" value="Dimethylaniline monooxygenase [N-oxide-forming]"/>
    <property type="match status" value="1"/>
</dbReference>
<keyword evidence="12" id="KW-0560">Oxidoreductase</keyword>
<keyword evidence="10" id="KW-0521">NADP</keyword>